<sequence>MRYSHPNDPNAGRLIESLRHLGYGNYEAVADIVDNSIDADAQNINIRVQTKSNQIIISIADDGRGMSKSILDQAMRLGSLTDRNAESDLGKFGMGLVTASLSMAKKLHVVSRGDDGCWSSAWDVDEIVAQNAFLKHFEAATSDEEELLAEEIGKKKTGTLVLLSKCDNLANKNTSSFASNLRSHLGRVHRYFIGAGRVVTVNGEPVEAIDPLQLADPDTETVLDDVISVTLTDDGEKKTDNVRVRVVLIPESPVTDLDVGKSLKAQGFYVMRNQREVMNAAALGFFTKHNDFNRMRGELFFPGTLDRLVGIEFTKRQVEFEQSLQDQLNNVLIPVCRTIKRREATKKRVQSGEAQLKLHAQSMKVIAEKDKLLIKPKAVIEKRSSPRNGSGVQVDDALDTNKERKNFNRSQLVETRLNCVIREERLGPNGQIYECEMEGRKLVIRYNVEHPFYQRFVTDNMDEARAVTATDFLIYSMASAELKFLDEGDLEAVNNFKAVLSANLRTLLN</sequence>
<dbReference type="EMBL" id="CP000360">
    <property type="protein sequence ID" value="ABF43618.1"/>
    <property type="molecule type" value="Genomic_DNA"/>
</dbReference>
<reference evidence="1 2" key="1">
    <citation type="journal article" date="2009" name="Appl. Environ. Microbiol.">
        <title>Three genomes from the phylum Acidobacteria provide insight into the lifestyles of these microorganisms in soils.</title>
        <authorList>
            <person name="Ward N.L."/>
            <person name="Challacombe J.F."/>
            <person name="Janssen P.H."/>
            <person name="Henrissat B."/>
            <person name="Coutinho P.M."/>
            <person name="Wu M."/>
            <person name="Xie G."/>
            <person name="Haft D.H."/>
            <person name="Sait M."/>
            <person name="Badger J."/>
            <person name="Barabote R.D."/>
            <person name="Bradley B."/>
            <person name="Brettin T.S."/>
            <person name="Brinkac L.M."/>
            <person name="Bruce D."/>
            <person name="Creasy T."/>
            <person name="Daugherty S.C."/>
            <person name="Davidsen T.M."/>
            <person name="DeBoy R.T."/>
            <person name="Detter J.C."/>
            <person name="Dodson R.J."/>
            <person name="Durkin A.S."/>
            <person name="Ganapathy A."/>
            <person name="Gwinn-Giglio M."/>
            <person name="Han C.S."/>
            <person name="Khouri H."/>
            <person name="Kiss H."/>
            <person name="Kothari S.P."/>
            <person name="Madupu R."/>
            <person name="Nelson K.E."/>
            <person name="Nelson W.C."/>
            <person name="Paulsen I."/>
            <person name="Penn K."/>
            <person name="Ren Q."/>
            <person name="Rosovitz M.J."/>
            <person name="Selengut J.D."/>
            <person name="Shrivastava S."/>
            <person name="Sullivan S.A."/>
            <person name="Tapia R."/>
            <person name="Thompson L.S."/>
            <person name="Watkins K.L."/>
            <person name="Yang Q."/>
            <person name="Yu C."/>
            <person name="Zafar N."/>
            <person name="Zhou L."/>
            <person name="Kuske C.R."/>
        </authorList>
    </citation>
    <scope>NUCLEOTIDE SEQUENCE [LARGE SCALE GENOMIC DNA]</scope>
    <source>
        <strain evidence="1 2">Ellin345</strain>
    </source>
</reference>
<protein>
    <recommendedName>
        <fullName evidence="3">ATP-binding protein</fullName>
    </recommendedName>
</protein>
<evidence type="ECO:0008006" key="3">
    <source>
        <dbReference type="Google" id="ProtNLM"/>
    </source>
</evidence>
<dbReference type="OrthoDB" id="9813438at2"/>
<dbReference type="EnsemblBacteria" id="ABF43618">
    <property type="protein sequence ID" value="ABF43618"/>
    <property type="gene ID" value="Acid345_4618"/>
</dbReference>
<dbReference type="RefSeq" id="WP_011525415.1">
    <property type="nucleotide sequence ID" value="NC_008009.1"/>
</dbReference>
<dbReference type="KEGG" id="aba:Acid345_4618"/>
<dbReference type="AlphaFoldDB" id="Q1IHN2"/>
<dbReference type="STRING" id="204669.Acid345_4618"/>
<evidence type="ECO:0000313" key="2">
    <source>
        <dbReference type="Proteomes" id="UP000002432"/>
    </source>
</evidence>
<evidence type="ECO:0000313" key="1">
    <source>
        <dbReference type="EMBL" id="ABF43618.1"/>
    </source>
</evidence>
<gene>
    <name evidence="1" type="ordered locus">Acid345_4618</name>
</gene>
<accession>Q1IHN2</accession>
<dbReference type="InterPro" id="IPR036890">
    <property type="entry name" value="HATPase_C_sf"/>
</dbReference>
<proteinExistence type="predicted"/>
<name>Q1IHN2_KORVE</name>
<organism evidence="1 2">
    <name type="scientific">Koribacter versatilis (strain Ellin345)</name>
    <dbReference type="NCBI Taxonomy" id="204669"/>
    <lineage>
        <taxon>Bacteria</taxon>
        <taxon>Pseudomonadati</taxon>
        <taxon>Acidobacteriota</taxon>
        <taxon>Terriglobia</taxon>
        <taxon>Terriglobales</taxon>
        <taxon>Candidatus Korobacteraceae</taxon>
        <taxon>Candidatus Korobacter</taxon>
    </lineage>
</organism>
<dbReference type="Gene3D" id="3.30.565.10">
    <property type="entry name" value="Histidine kinase-like ATPase, C-terminal domain"/>
    <property type="match status" value="1"/>
</dbReference>
<dbReference type="Pfam" id="PF13589">
    <property type="entry name" value="HATPase_c_3"/>
    <property type="match status" value="1"/>
</dbReference>
<dbReference type="HOGENOM" id="CLU_037205_0_0_0"/>
<dbReference type="Proteomes" id="UP000002432">
    <property type="component" value="Chromosome"/>
</dbReference>
<dbReference type="eggNOG" id="COG0323">
    <property type="taxonomic scope" value="Bacteria"/>
</dbReference>
<keyword evidence="2" id="KW-1185">Reference proteome</keyword>
<dbReference type="SUPFAM" id="SSF55874">
    <property type="entry name" value="ATPase domain of HSP90 chaperone/DNA topoisomerase II/histidine kinase"/>
    <property type="match status" value="1"/>
</dbReference>